<protein>
    <submittedName>
        <fullName evidence="2">Uncharacterized protein</fullName>
    </submittedName>
</protein>
<evidence type="ECO:0000313" key="3">
    <source>
        <dbReference type="Proteomes" id="UP000292452"/>
    </source>
</evidence>
<feature type="region of interest" description="Disordered" evidence="1">
    <location>
        <begin position="1"/>
        <end position="25"/>
    </location>
</feature>
<organism evidence="2 3">
    <name type="scientific">Streptomyces kasugaensis</name>
    <dbReference type="NCBI Taxonomy" id="1946"/>
    <lineage>
        <taxon>Bacteria</taxon>
        <taxon>Bacillati</taxon>
        <taxon>Actinomycetota</taxon>
        <taxon>Actinomycetes</taxon>
        <taxon>Kitasatosporales</taxon>
        <taxon>Streptomycetaceae</taxon>
        <taxon>Streptomyces</taxon>
    </lineage>
</organism>
<dbReference type="AlphaFoldDB" id="A0A4V6MTY9"/>
<dbReference type="Proteomes" id="UP000292452">
    <property type="component" value="Unassembled WGS sequence"/>
</dbReference>
<keyword evidence="3" id="KW-1185">Reference proteome</keyword>
<name>A0A4V6MTY9_STRKA</name>
<dbReference type="RefSeq" id="WP_131126226.1">
    <property type="nucleotide sequence ID" value="NZ_SIXH01000587.1"/>
</dbReference>
<proteinExistence type="predicted"/>
<accession>A0A4V6MTY9</accession>
<sequence length="75" mass="7727">MPAFPASVRGVGHGGGGTGSAQAKAEAMQDLAMAPGPVGHGREDGALRKVTGRILCVLPVRCPPAWWEARPVPDR</sequence>
<gene>
    <name evidence="2" type="ORF">EYS09_34930</name>
</gene>
<evidence type="ECO:0000313" key="2">
    <source>
        <dbReference type="EMBL" id="TBO55121.1"/>
    </source>
</evidence>
<reference evidence="2 3" key="1">
    <citation type="submission" date="2019-02" db="EMBL/GenBank/DDBJ databases">
        <title>Draft Genome Sequence of Streptomyces sp. AM-2504, identified by 16S rRNA comparative analysis as a Streptomyces Kasugaensis strain.</title>
        <authorList>
            <person name="Napolioni V."/>
            <person name="Giuliodori A.M."/>
            <person name="Spurio R."/>
            <person name="Fabbretti A."/>
        </authorList>
    </citation>
    <scope>NUCLEOTIDE SEQUENCE [LARGE SCALE GENOMIC DNA]</scope>
    <source>
        <strain evidence="2 3">AM-2504</strain>
    </source>
</reference>
<evidence type="ECO:0000256" key="1">
    <source>
        <dbReference type="SAM" id="MobiDB-lite"/>
    </source>
</evidence>
<dbReference type="EMBL" id="SIXH01000587">
    <property type="protein sequence ID" value="TBO55121.1"/>
    <property type="molecule type" value="Genomic_DNA"/>
</dbReference>
<comment type="caution">
    <text evidence="2">The sequence shown here is derived from an EMBL/GenBank/DDBJ whole genome shotgun (WGS) entry which is preliminary data.</text>
</comment>